<comment type="subunit">
    <text evidence="7">Heterotrimeric transcription factor composed of three components, NF-YA, NF-YB and NF-YC. NF-YB and NF-YC must interact and dimerize for NF-YA association and DNA binding.</text>
</comment>
<feature type="compositionally biased region" description="Basic residues" evidence="9">
    <location>
        <begin position="168"/>
        <end position="184"/>
    </location>
</feature>
<dbReference type="AlphaFoldDB" id="A0AAV1I8D0"/>
<evidence type="ECO:0000256" key="3">
    <source>
        <dbReference type="ARBA" id="ARBA00023125"/>
    </source>
</evidence>
<keyword evidence="4" id="KW-0010">Activator</keyword>
<evidence type="ECO:0000313" key="11">
    <source>
        <dbReference type="Proteomes" id="UP001314263"/>
    </source>
</evidence>
<organism evidence="10 11">
    <name type="scientific">Coccomyxa viridis</name>
    <dbReference type="NCBI Taxonomy" id="1274662"/>
    <lineage>
        <taxon>Eukaryota</taxon>
        <taxon>Viridiplantae</taxon>
        <taxon>Chlorophyta</taxon>
        <taxon>core chlorophytes</taxon>
        <taxon>Trebouxiophyceae</taxon>
        <taxon>Trebouxiophyceae incertae sedis</taxon>
        <taxon>Coccomyxaceae</taxon>
        <taxon>Coccomyxa</taxon>
    </lineage>
</organism>
<dbReference type="GO" id="GO:0003700">
    <property type="term" value="F:DNA-binding transcription factor activity"/>
    <property type="evidence" value="ECO:0007669"/>
    <property type="project" value="UniProtKB-UniRule"/>
</dbReference>
<comment type="similarity">
    <text evidence="8">Belongs to the NFYA/HAP2 subunit family.</text>
</comment>
<evidence type="ECO:0000256" key="8">
    <source>
        <dbReference type="RuleBase" id="RU367155"/>
    </source>
</evidence>
<evidence type="ECO:0000256" key="4">
    <source>
        <dbReference type="ARBA" id="ARBA00023159"/>
    </source>
</evidence>
<dbReference type="SMART" id="SM00521">
    <property type="entry name" value="CBF"/>
    <property type="match status" value="1"/>
</dbReference>
<dbReference type="PANTHER" id="PTHR12632">
    <property type="entry name" value="TRANSCRIPTION FACTOR NF-Y ALPHA-RELATED"/>
    <property type="match status" value="1"/>
</dbReference>
<proteinExistence type="inferred from homology"/>
<evidence type="ECO:0000256" key="5">
    <source>
        <dbReference type="ARBA" id="ARBA00023163"/>
    </source>
</evidence>
<dbReference type="Proteomes" id="UP001314263">
    <property type="component" value="Unassembled WGS sequence"/>
</dbReference>
<feature type="region of interest" description="Disordered" evidence="9">
    <location>
        <begin position="202"/>
        <end position="241"/>
    </location>
</feature>
<evidence type="ECO:0000256" key="9">
    <source>
        <dbReference type="SAM" id="MobiDB-lite"/>
    </source>
</evidence>
<dbReference type="Gene3D" id="6.10.250.2430">
    <property type="match status" value="1"/>
</dbReference>
<comment type="caution">
    <text evidence="10">The sequence shown here is derived from an EMBL/GenBank/DDBJ whole genome shotgun (WGS) entry which is preliminary data.</text>
</comment>
<keyword evidence="5 8" id="KW-0804">Transcription</keyword>
<protein>
    <recommendedName>
        <fullName evidence="8">Nuclear transcription factor Y subunit</fullName>
    </recommendedName>
</protein>
<comment type="function">
    <text evidence="8">Component of the sequence-specific heterotrimeric transcription factor (NF-Y) which specifically recognizes a 5'-CCAAT-3' box motif found in the promoters of its target genes.</text>
</comment>
<dbReference type="GO" id="GO:0003677">
    <property type="term" value="F:DNA binding"/>
    <property type="evidence" value="ECO:0007669"/>
    <property type="project" value="UniProtKB-KW"/>
</dbReference>
<dbReference type="InterPro" id="IPR018362">
    <property type="entry name" value="CCAAT-binding_factor_CS"/>
</dbReference>
<feature type="region of interest" description="Disordered" evidence="9">
    <location>
        <begin position="168"/>
        <end position="188"/>
    </location>
</feature>
<dbReference type="PRINTS" id="PR00616">
    <property type="entry name" value="CCAATSUBUNTB"/>
</dbReference>
<keyword evidence="6 8" id="KW-0539">Nucleus</keyword>
<keyword evidence="2 8" id="KW-0805">Transcription regulation</keyword>
<feature type="compositionally biased region" description="Low complexity" evidence="9">
    <location>
        <begin position="202"/>
        <end position="216"/>
    </location>
</feature>
<evidence type="ECO:0000256" key="2">
    <source>
        <dbReference type="ARBA" id="ARBA00023015"/>
    </source>
</evidence>
<dbReference type="Pfam" id="PF02045">
    <property type="entry name" value="CBFB_NFYA"/>
    <property type="match status" value="1"/>
</dbReference>
<comment type="subcellular location">
    <subcellularLocation>
        <location evidence="1 8">Nucleus</location>
    </subcellularLocation>
</comment>
<evidence type="ECO:0000256" key="6">
    <source>
        <dbReference type="ARBA" id="ARBA00023242"/>
    </source>
</evidence>
<keyword evidence="3 8" id="KW-0238">DNA-binding</keyword>
<dbReference type="PROSITE" id="PS00686">
    <property type="entry name" value="NFYA_HAP2_1"/>
    <property type="match status" value="1"/>
</dbReference>
<dbReference type="GO" id="GO:0016602">
    <property type="term" value="C:CCAAT-binding factor complex"/>
    <property type="evidence" value="ECO:0007669"/>
    <property type="project" value="InterPro"/>
</dbReference>
<sequence length="312" mass="32418">MIPSHNCAMSSAILEADQEIAPAALNSLSGGGPQSAGSSSLPVSEHAVYTPLAGQGQVSHDAASVAPSAPAQAAVAASEYYYQPATQAYQYDPYYGGLMYNPAMGMGAPPAYMAAAASGQQQRMALPGESVGEEEPVYVNAKQYHCILRRRQQRAKAEAENKLVKTRRPYLHQSRHNHAARRVRGPGGRFLTADEVRALQASGELSGGSASASLSAPDRPGDSQGQAESAAHPQPHPQQRGHLRTLSEAGNLAYRNPQGPGNAVEGAAAVYAHESQEAGAMPAMVMPAAVGTSQSTAEQAGPDLGMPAVRVV</sequence>
<reference evidence="10 11" key="1">
    <citation type="submission" date="2023-10" db="EMBL/GenBank/DDBJ databases">
        <authorList>
            <person name="Maclean D."/>
            <person name="Macfadyen A."/>
        </authorList>
    </citation>
    <scope>NUCLEOTIDE SEQUENCE [LARGE SCALE GENOMIC DNA]</scope>
</reference>
<dbReference type="InterPro" id="IPR001289">
    <property type="entry name" value="NFYA"/>
</dbReference>
<accession>A0AAV1I8D0</accession>
<evidence type="ECO:0000313" key="10">
    <source>
        <dbReference type="EMBL" id="CAK0782785.1"/>
    </source>
</evidence>
<keyword evidence="11" id="KW-1185">Reference proteome</keyword>
<dbReference type="EMBL" id="CAUYUE010000007">
    <property type="protein sequence ID" value="CAK0782785.1"/>
    <property type="molecule type" value="Genomic_DNA"/>
</dbReference>
<dbReference type="PROSITE" id="PS51152">
    <property type="entry name" value="NFYA_HAP2_2"/>
    <property type="match status" value="1"/>
</dbReference>
<name>A0AAV1I8D0_9CHLO</name>
<gene>
    <name evidence="10" type="ORF">CVIRNUC_005980</name>
</gene>
<evidence type="ECO:0000256" key="1">
    <source>
        <dbReference type="ARBA" id="ARBA00004123"/>
    </source>
</evidence>
<evidence type="ECO:0000256" key="7">
    <source>
        <dbReference type="ARBA" id="ARBA00025911"/>
    </source>
</evidence>